<dbReference type="AlphaFoldDB" id="A0A9P6YJ18"/>
<gene>
    <name evidence="1" type="ORF">G6F50_013316</name>
</gene>
<sequence>MISPGTGAAARFTTLPSMTPPCSGCRPCAFVRYTACSVASAPPGWRKVRLRPSIAPRRRALIRRVLGSFIGAAMGQGHAGAVRGLGAIHHHVGVRADDLHALYPLGVQCSEQARTGDVTAEAVRFADVAIQAVARLGEHHLRVRAGEGEQRGVDRVVDDRGRLHQHVIGQRPHVIGAQLRLDDVEQALGGGSVRLARQHRDHDFARGGAGRTRIEYPRVGAEGMKYIRTLRPGHAEAFRAQLDTAAEIFIALVAWRDALLRLARVQYLAGDAEDRSEMVQVAADRIGQHHATCGVVDALAVEQAQVGADLEDLESRVRRQQRVEGGIQGLQRSQRFIEHGFEIEHFDDRRGRQLGQIDTGERAGCHG</sequence>
<proteinExistence type="predicted"/>
<evidence type="ECO:0000313" key="1">
    <source>
        <dbReference type="EMBL" id="KAG1549910.1"/>
    </source>
</evidence>
<reference evidence="1 2" key="1">
    <citation type="journal article" date="2020" name="Microb. Genom.">
        <title>Genetic diversity of clinical and environmental Mucorales isolates obtained from an investigation of mucormycosis cases among solid organ transplant recipients.</title>
        <authorList>
            <person name="Nguyen M.H."/>
            <person name="Kaul D."/>
            <person name="Muto C."/>
            <person name="Cheng S.J."/>
            <person name="Richter R.A."/>
            <person name="Bruno V.M."/>
            <person name="Liu G."/>
            <person name="Beyhan S."/>
            <person name="Sundermann A.J."/>
            <person name="Mounaud S."/>
            <person name="Pasculle A.W."/>
            <person name="Nierman W.C."/>
            <person name="Driscoll E."/>
            <person name="Cumbie R."/>
            <person name="Clancy C.J."/>
            <person name="Dupont C.L."/>
        </authorList>
    </citation>
    <scope>NUCLEOTIDE SEQUENCE [LARGE SCALE GENOMIC DNA]</scope>
    <source>
        <strain evidence="1 2">GL24</strain>
    </source>
</reference>
<dbReference type="Proteomes" id="UP000740926">
    <property type="component" value="Unassembled WGS sequence"/>
</dbReference>
<accession>A0A9P6YJ18</accession>
<name>A0A9P6YJ18_9FUNG</name>
<protein>
    <submittedName>
        <fullName evidence="1">Uncharacterized protein</fullName>
    </submittedName>
</protein>
<comment type="caution">
    <text evidence="1">The sequence shown here is derived from an EMBL/GenBank/DDBJ whole genome shotgun (WGS) entry which is preliminary data.</text>
</comment>
<evidence type="ECO:0000313" key="2">
    <source>
        <dbReference type="Proteomes" id="UP000740926"/>
    </source>
</evidence>
<keyword evidence="2" id="KW-1185">Reference proteome</keyword>
<dbReference type="EMBL" id="JAANIU010005113">
    <property type="protein sequence ID" value="KAG1549910.1"/>
    <property type="molecule type" value="Genomic_DNA"/>
</dbReference>
<organism evidence="1 2">
    <name type="scientific">Rhizopus delemar</name>
    <dbReference type="NCBI Taxonomy" id="936053"/>
    <lineage>
        <taxon>Eukaryota</taxon>
        <taxon>Fungi</taxon>
        <taxon>Fungi incertae sedis</taxon>
        <taxon>Mucoromycota</taxon>
        <taxon>Mucoromycotina</taxon>
        <taxon>Mucoromycetes</taxon>
        <taxon>Mucorales</taxon>
        <taxon>Mucorineae</taxon>
        <taxon>Rhizopodaceae</taxon>
        <taxon>Rhizopus</taxon>
    </lineage>
</organism>